<sequence>MEEDTRLITFMRSFSTNISNDGPNLDVSKGWSVTRSILLDFCNGSNVERECIEGISADTLPTWYRCHWTTSLVTINIIDIPPPSILFTLNLGNM</sequence>
<name>A0A5D2SYC1_GOSMU</name>
<dbReference type="Proteomes" id="UP000323597">
    <property type="component" value="Chromosome D11"/>
</dbReference>
<evidence type="ECO:0000313" key="2">
    <source>
        <dbReference type="Proteomes" id="UP000323597"/>
    </source>
</evidence>
<proteinExistence type="predicted"/>
<dbReference type="AlphaFoldDB" id="A0A5D2SYC1"/>
<gene>
    <name evidence="1" type="ORF">E1A91_D11G276900v1</name>
</gene>
<accession>A0A5D2SYC1</accession>
<keyword evidence="2" id="KW-1185">Reference proteome</keyword>
<dbReference type="EMBL" id="CM017659">
    <property type="protein sequence ID" value="TYI57383.1"/>
    <property type="molecule type" value="Genomic_DNA"/>
</dbReference>
<evidence type="ECO:0000313" key="1">
    <source>
        <dbReference type="EMBL" id="TYI57383.1"/>
    </source>
</evidence>
<protein>
    <submittedName>
        <fullName evidence="1">Uncharacterized protein</fullName>
    </submittedName>
</protein>
<reference evidence="1 2" key="1">
    <citation type="submission" date="2019-07" db="EMBL/GenBank/DDBJ databases">
        <title>WGS assembly of Gossypium mustelinum.</title>
        <authorList>
            <person name="Chen Z.J."/>
            <person name="Sreedasyam A."/>
            <person name="Ando A."/>
            <person name="Song Q."/>
            <person name="De L."/>
            <person name="Hulse-Kemp A."/>
            <person name="Ding M."/>
            <person name="Ye W."/>
            <person name="Kirkbride R."/>
            <person name="Jenkins J."/>
            <person name="Plott C."/>
            <person name="Lovell J."/>
            <person name="Lin Y.-M."/>
            <person name="Vaughn R."/>
            <person name="Liu B."/>
            <person name="Li W."/>
            <person name="Simpson S."/>
            <person name="Scheffler B."/>
            <person name="Saski C."/>
            <person name="Grover C."/>
            <person name="Hu G."/>
            <person name="Conover J."/>
            <person name="Carlson J."/>
            <person name="Shu S."/>
            <person name="Boston L."/>
            <person name="Williams M."/>
            <person name="Peterson D."/>
            <person name="Mcgee K."/>
            <person name="Jones D."/>
            <person name="Wendel J."/>
            <person name="Stelly D."/>
            <person name="Grimwood J."/>
            <person name="Schmutz J."/>
        </authorList>
    </citation>
    <scope>NUCLEOTIDE SEQUENCE [LARGE SCALE GENOMIC DNA]</scope>
    <source>
        <strain evidence="1">1408120.09</strain>
    </source>
</reference>
<organism evidence="1 2">
    <name type="scientific">Gossypium mustelinum</name>
    <name type="common">Cotton</name>
    <name type="synonym">Gossypium caicoense</name>
    <dbReference type="NCBI Taxonomy" id="34275"/>
    <lineage>
        <taxon>Eukaryota</taxon>
        <taxon>Viridiplantae</taxon>
        <taxon>Streptophyta</taxon>
        <taxon>Embryophyta</taxon>
        <taxon>Tracheophyta</taxon>
        <taxon>Spermatophyta</taxon>
        <taxon>Magnoliopsida</taxon>
        <taxon>eudicotyledons</taxon>
        <taxon>Gunneridae</taxon>
        <taxon>Pentapetalae</taxon>
        <taxon>rosids</taxon>
        <taxon>malvids</taxon>
        <taxon>Malvales</taxon>
        <taxon>Malvaceae</taxon>
        <taxon>Malvoideae</taxon>
        <taxon>Gossypium</taxon>
    </lineage>
</organism>